<protein>
    <recommendedName>
        <fullName evidence="2">UBX domain-containing protein</fullName>
    </recommendedName>
</protein>
<reference evidence="3" key="1">
    <citation type="journal article" date="2021" name="bioRxiv">
        <title>Whole Genome Assembly and Annotation of Northern Wild Rice, Zizania palustris L., Supports a Whole Genome Duplication in the Zizania Genus.</title>
        <authorList>
            <person name="Haas M."/>
            <person name="Kono T."/>
            <person name="Macchietto M."/>
            <person name="Millas R."/>
            <person name="McGilp L."/>
            <person name="Shao M."/>
            <person name="Duquette J."/>
            <person name="Hirsch C.N."/>
            <person name="Kimball J."/>
        </authorList>
    </citation>
    <scope>NUCLEOTIDE SEQUENCE</scope>
    <source>
        <tissue evidence="3">Fresh leaf tissue</tissue>
    </source>
</reference>
<dbReference type="PROSITE" id="PS50033">
    <property type="entry name" value="UBX"/>
    <property type="match status" value="1"/>
</dbReference>
<dbReference type="CDD" id="cd01767">
    <property type="entry name" value="UBX"/>
    <property type="match status" value="1"/>
</dbReference>
<feature type="compositionally biased region" description="Polar residues" evidence="1">
    <location>
        <begin position="186"/>
        <end position="205"/>
    </location>
</feature>
<evidence type="ECO:0000259" key="2">
    <source>
        <dbReference type="PROSITE" id="PS50033"/>
    </source>
</evidence>
<feature type="compositionally biased region" description="Low complexity" evidence="1">
    <location>
        <begin position="312"/>
        <end position="322"/>
    </location>
</feature>
<dbReference type="Pfam" id="PF00789">
    <property type="entry name" value="UBX"/>
    <property type="match status" value="1"/>
</dbReference>
<feature type="region of interest" description="Disordered" evidence="1">
    <location>
        <begin position="307"/>
        <end position="333"/>
    </location>
</feature>
<feature type="compositionally biased region" description="Low complexity" evidence="1">
    <location>
        <begin position="73"/>
        <end position="99"/>
    </location>
</feature>
<accession>A0A8J6BQC5</accession>
<reference evidence="3" key="2">
    <citation type="submission" date="2021-02" db="EMBL/GenBank/DDBJ databases">
        <authorList>
            <person name="Kimball J.A."/>
            <person name="Haas M.W."/>
            <person name="Macchietto M."/>
            <person name="Kono T."/>
            <person name="Duquette J."/>
            <person name="Shao M."/>
        </authorList>
    </citation>
    <scope>NUCLEOTIDE SEQUENCE</scope>
    <source>
        <tissue evidence="3">Fresh leaf tissue</tissue>
    </source>
</reference>
<feature type="compositionally biased region" description="Polar residues" evidence="1">
    <location>
        <begin position="355"/>
        <end position="377"/>
    </location>
</feature>
<feature type="compositionally biased region" description="Polar residues" evidence="1">
    <location>
        <begin position="100"/>
        <end position="109"/>
    </location>
</feature>
<comment type="caution">
    <text evidence="3">The sequence shown here is derived from an EMBL/GenBank/DDBJ whole genome shotgun (WGS) entry which is preliminary data.</text>
</comment>
<feature type="region of interest" description="Disordered" evidence="1">
    <location>
        <begin position="353"/>
        <end position="452"/>
    </location>
</feature>
<feature type="region of interest" description="Disordered" evidence="1">
    <location>
        <begin position="65"/>
        <end position="208"/>
    </location>
</feature>
<dbReference type="PANTHER" id="PTHR47770:SF1">
    <property type="entry name" value="PLANT UBX DOMAIN-CONTAINING PROTEIN 11"/>
    <property type="match status" value="1"/>
</dbReference>
<dbReference type="AlphaFoldDB" id="A0A8J6BQC5"/>
<dbReference type="SMART" id="SM00166">
    <property type="entry name" value="UBX"/>
    <property type="match status" value="1"/>
</dbReference>
<feature type="compositionally biased region" description="Polar residues" evidence="1">
    <location>
        <begin position="164"/>
        <end position="173"/>
    </location>
</feature>
<dbReference type="OrthoDB" id="2445133at2759"/>
<evidence type="ECO:0000313" key="3">
    <source>
        <dbReference type="EMBL" id="KAG8089605.1"/>
    </source>
</evidence>
<dbReference type="PANTHER" id="PTHR47770">
    <property type="entry name" value="PLANT UBX DOMAIN-CONTAINING PROTEIN 11"/>
    <property type="match status" value="1"/>
</dbReference>
<gene>
    <name evidence="3" type="ORF">GUJ93_ZPchr0011g27451</name>
</gene>
<keyword evidence="4" id="KW-1185">Reference proteome</keyword>
<proteinExistence type="predicted"/>
<name>A0A8J6BQC5_ZIZPA</name>
<dbReference type="Proteomes" id="UP000729402">
    <property type="component" value="Unassembled WGS sequence"/>
</dbReference>
<dbReference type="InterPro" id="IPR001012">
    <property type="entry name" value="UBX_dom"/>
</dbReference>
<dbReference type="EMBL" id="JAAALK010000081">
    <property type="protein sequence ID" value="KAG8089605.1"/>
    <property type="molecule type" value="Genomic_DNA"/>
</dbReference>
<sequence>MKLCSYSLLFFTVTFTGKYRIFKFVTPTCGVAPINMRCCQLLQETTATFLTASLASRMAEPLNATSTTLPTQGGSSALENASASSSQSGNSGASGFANSTDLVAQQPSSMRHDETPKTSEEERSNLDSSPGNRTVQERPDSASTQVKVSLPDHSRNINIDGHPNPNQTDSTTSLKRKNKVDEGSSKVLSESAPITTTSRGKSLQLSEDRDKAITANSTIKSAPCPVKSNNVQLVIRMSDGPSLQIKLMKDDNLRKVKDFVDENRGSGAVSYDLAMLYPRKVFTEQDMDTTLCDLGIETRQALIVVPHRQAAKRQSAQSSSSPRDGDNNPDGSGYFGYLRTVLSYVNPLSYVRGNPASSNPEQLATEGSEQYRPSSRHANPPGADTGSDSWAVPDNGNQDGARDNNPGSTLRRRTRHVGGNIHSLRSEEQGPSDDRNVYWNGNSTEFGGNDKK</sequence>
<feature type="domain" description="UBX" evidence="2">
    <location>
        <begin position="226"/>
        <end position="304"/>
    </location>
</feature>
<evidence type="ECO:0000313" key="4">
    <source>
        <dbReference type="Proteomes" id="UP000729402"/>
    </source>
</evidence>
<organism evidence="3 4">
    <name type="scientific">Zizania palustris</name>
    <name type="common">Northern wild rice</name>
    <dbReference type="NCBI Taxonomy" id="103762"/>
    <lineage>
        <taxon>Eukaryota</taxon>
        <taxon>Viridiplantae</taxon>
        <taxon>Streptophyta</taxon>
        <taxon>Embryophyta</taxon>
        <taxon>Tracheophyta</taxon>
        <taxon>Spermatophyta</taxon>
        <taxon>Magnoliopsida</taxon>
        <taxon>Liliopsida</taxon>
        <taxon>Poales</taxon>
        <taxon>Poaceae</taxon>
        <taxon>BOP clade</taxon>
        <taxon>Oryzoideae</taxon>
        <taxon>Oryzeae</taxon>
        <taxon>Zizaniinae</taxon>
        <taxon>Zizania</taxon>
    </lineage>
</organism>
<feature type="compositionally biased region" description="Basic and acidic residues" evidence="1">
    <location>
        <begin position="424"/>
        <end position="436"/>
    </location>
</feature>
<feature type="compositionally biased region" description="Basic and acidic residues" evidence="1">
    <location>
        <begin position="110"/>
        <end position="125"/>
    </location>
</feature>
<evidence type="ECO:0000256" key="1">
    <source>
        <dbReference type="SAM" id="MobiDB-lite"/>
    </source>
</evidence>